<keyword evidence="1 3" id="KW-0378">Hydrolase</keyword>
<reference evidence="3 4" key="2">
    <citation type="submission" date="2020-02" db="EMBL/GenBank/DDBJ databases">
        <title>The new genus of Enterobacteriales.</title>
        <authorList>
            <person name="Kim I.S."/>
        </authorList>
    </citation>
    <scope>NUCLEOTIDE SEQUENCE [LARGE SCALE GENOMIC DNA]</scope>
    <source>
        <strain evidence="3 4">SAP-6</strain>
    </source>
</reference>
<accession>A0A845SIE6</accession>
<dbReference type="PANTHER" id="PTHR46118:SF4">
    <property type="entry name" value="PROTEIN ABHD11"/>
    <property type="match status" value="1"/>
</dbReference>
<sequence>MKLHYRLQPARQQGDALPVILLHGLFGSLDNLGVLARPLGEHSPTLQIDLRNHGLSPHDDDAGYAAMSRDVIELLDTLHIGDCILIGHSMGGKVAMAIAAQASDRVARLAVIDMAPVAYPTRHHDNVFAALRRVTAVGATQRAEAAALMRQDNLDEGTIQFLLKSFHQGRWRFNVDALWDSYPAIIGWKESAPWTGPVLFIRGEKSPYLDDRYRPAIQRQFPRARAHVIAGAGHWVHAEKPEAVMRALDRFLGE</sequence>
<name>A0A845SIE6_9GAMM</name>
<dbReference type="AlphaFoldDB" id="A0A845SIE6"/>
<feature type="domain" description="AB hydrolase-1" evidence="2">
    <location>
        <begin position="19"/>
        <end position="246"/>
    </location>
</feature>
<gene>
    <name evidence="3" type="ORF">GRH90_08230</name>
</gene>
<protein>
    <submittedName>
        <fullName evidence="3">Alpha/beta fold hydrolase</fullName>
    </submittedName>
</protein>
<proteinExistence type="predicted"/>
<evidence type="ECO:0000259" key="2">
    <source>
        <dbReference type="Pfam" id="PF12697"/>
    </source>
</evidence>
<dbReference type="Pfam" id="PF12697">
    <property type="entry name" value="Abhydrolase_6"/>
    <property type="match status" value="1"/>
</dbReference>
<evidence type="ECO:0000313" key="3">
    <source>
        <dbReference type="EMBL" id="NDL62734.1"/>
    </source>
</evidence>
<dbReference type="RefSeq" id="WP_162365464.1">
    <property type="nucleotide sequence ID" value="NZ_WUBS01000005.1"/>
</dbReference>
<dbReference type="Proteomes" id="UP000461443">
    <property type="component" value="Unassembled WGS sequence"/>
</dbReference>
<keyword evidence="4" id="KW-1185">Reference proteome</keyword>
<dbReference type="SUPFAM" id="SSF53474">
    <property type="entry name" value="alpha/beta-Hydrolases"/>
    <property type="match status" value="1"/>
</dbReference>
<organism evidence="3 4">
    <name type="scientific">Acerihabitans arboris</name>
    <dbReference type="NCBI Taxonomy" id="2691583"/>
    <lineage>
        <taxon>Bacteria</taxon>
        <taxon>Pseudomonadati</taxon>
        <taxon>Pseudomonadota</taxon>
        <taxon>Gammaproteobacteria</taxon>
        <taxon>Enterobacterales</taxon>
        <taxon>Pectobacteriaceae</taxon>
        <taxon>Acerihabitans</taxon>
    </lineage>
</organism>
<evidence type="ECO:0000313" key="4">
    <source>
        <dbReference type="Proteomes" id="UP000461443"/>
    </source>
</evidence>
<dbReference type="InterPro" id="IPR029058">
    <property type="entry name" value="AB_hydrolase_fold"/>
</dbReference>
<dbReference type="InterPro" id="IPR000073">
    <property type="entry name" value="AB_hydrolase_1"/>
</dbReference>
<comment type="caution">
    <text evidence="3">The sequence shown here is derived from an EMBL/GenBank/DDBJ whole genome shotgun (WGS) entry which is preliminary data.</text>
</comment>
<dbReference type="Gene3D" id="3.40.50.1820">
    <property type="entry name" value="alpha/beta hydrolase"/>
    <property type="match status" value="1"/>
</dbReference>
<reference evidence="3 4" key="1">
    <citation type="submission" date="2019-12" db="EMBL/GenBank/DDBJ databases">
        <authorList>
            <person name="Lee S.D."/>
        </authorList>
    </citation>
    <scope>NUCLEOTIDE SEQUENCE [LARGE SCALE GENOMIC DNA]</scope>
    <source>
        <strain evidence="3 4">SAP-6</strain>
    </source>
</reference>
<evidence type="ECO:0000256" key="1">
    <source>
        <dbReference type="ARBA" id="ARBA00022801"/>
    </source>
</evidence>
<dbReference type="GO" id="GO:0016787">
    <property type="term" value="F:hydrolase activity"/>
    <property type="evidence" value="ECO:0007669"/>
    <property type="project" value="UniProtKB-KW"/>
</dbReference>
<dbReference type="PANTHER" id="PTHR46118">
    <property type="entry name" value="PROTEIN ABHD11"/>
    <property type="match status" value="1"/>
</dbReference>
<dbReference type="EMBL" id="WUBS01000005">
    <property type="protein sequence ID" value="NDL62734.1"/>
    <property type="molecule type" value="Genomic_DNA"/>
</dbReference>